<feature type="region of interest" description="Disordered" evidence="1">
    <location>
        <begin position="127"/>
        <end position="155"/>
    </location>
</feature>
<evidence type="ECO:0000256" key="1">
    <source>
        <dbReference type="SAM" id="MobiDB-lite"/>
    </source>
</evidence>
<comment type="caution">
    <text evidence="2">The sequence shown here is derived from an EMBL/GenBank/DDBJ whole genome shotgun (WGS) entry which is preliminary data.</text>
</comment>
<accession>A0A4Z2FPC1</accession>
<keyword evidence="3" id="KW-1185">Reference proteome</keyword>
<dbReference type="EMBL" id="SRLO01000992">
    <property type="protein sequence ID" value="TNN43076.1"/>
    <property type="molecule type" value="Genomic_DNA"/>
</dbReference>
<proteinExistence type="predicted"/>
<name>A0A4Z2FPC1_9TELE</name>
<evidence type="ECO:0000313" key="2">
    <source>
        <dbReference type="EMBL" id="TNN43076.1"/>
    </source>
</evidence>
<gene>
    <name evidence="2" type="ORF">EYF80_046730</name>
</gene>
<dbReference type="Proteomes" id="UP000314294">
    <property type="component" value="Unassembled WGS sequence"/>
</dbReference>
<protein>
    <submittedName>
        <fullName evidence="2">Uncharacterized protein</fullName>
    </submittedName>
</protein>
<organism evidence="2 3">
    <name type="scientific">Liparis tanakae</name>
    <name type="common">Tanaka's snailfish</name>
    <dbReference type="NCBI Taxonomy" id="230148"/>
    <lineage>
        <taxon>Eukaryota</taxon>
        <taxon>Metazoa</taxon>
        <taxon>Chordata</taxon>
        <taxon>Craniata</taxon>
        <taxon>Vertebrata</taxon>
        <taxon>Euteleostomi</taxon>
        <taxon>Actinopterygii</taxon>
        <taxon>Neopterygii</taxon>
        <taxon>Teleostei</taxon>
        <taxon>Neoteleostei</taxon>
        <taxon>Acanthomorphata</taxon>
        <taxon>Eupercaria</taxon>
        <taxon>Perciformes</taxon>
        <taxon>Cottioidei</taxon>
        <taxon>Cottales</taxon>
        <taxon>Liparidae</taxon>
        <taxon>Liparis</taxon>
    </lineage>
</organism>
<sequence>MLVLILKLSSPTDPASQRPYRAHWPGAPPNSSIFTVAIRLKRATGHKGQHRNLNPLAMLPLPKCPHVTPYSLHEEMLMSQIKGCIQGLDQESFRFDTLGKGAQGSLARPPDSAVPINQPSSLQLAWPYLGGKRERARERERGGREGWREGGRRKR</sequence>
<feature type="compositionally biased region" description="Basic and acidic residues" evidence="1">
    <location>
        <begin position="131"/>
        <end position="155"/>
    </location>
</feature>
<evidence type="ECO:0000313" key="3">
    <source>
        <dbReference type="Proteomes" id="UP000314294"/>
    </source>
</evidence>
<dbReference type="AlphaFoldDB" id="A0A4Z2FPC1"/>
<reference evidence="2 3" key="1">
    <citation type="submission" date="2019-03" db="EMBL/GenBank/DDBJ databases">
        <title>First draft genome of Liparis tanakae, snailfish: a comprehensive survey of snailfish specific genes.</title>
        <authorList>
            <person name="Kim W."/>
            <person name="Song I."/>
            <person name="Jeong J.-H."/>
            <person name="Kim D."/>
            <person name="Kim S."/>
            <person name="Ryu S."/>
            <person name="Song J.Y."/>
            <person name="Lee S.K."/>
        </authorList>
    </citation>
    <scope>NUCLEOTIDE SEQUENCE [LARGE SCALE GENOMIC DNA]</scope>
    <source>
        <tissue evidence="2">Muscle</tissue>
    </source>
</reference>